<dbReference type="InterPro" id="IPR013783">
    <property type="entry name" value="Ig-like_fold"/>
</dbReference>
<dbReference type="InterPro" id="IPR036116">
    <property type="entry name" value="FN3_sf"/>
</dbReference>
<accession>A0A7G8PVQ8</accession>
<evidence type="ECO:0000313" key="6">
    <source>
        <dbReference type="Proteomes" id="UP000515514"/>
    </source>
</evidence>
<dbReference type="EMBL" id="CP052909">
    <property type="protein sequence ID" value="QNJ98424.1"/>
    <property type="molecule type" value="Genomic_DNA"/>
</dbReference>
<dbReference type="SUPFAM" id="SSF49265">
    <property type="entry name" value="Fibronectin type III"/>
    <property type="match status" value="2"/>
</dbReference>
<dbReference type="PANTHER" id="PTHR46708:SF2">
    <property type="entry name" value="FIBRONECTIN TYPE-III DOMAIN-CONTAINING PROTEIN"/>
    <property type="match status" value="1"/>
</dbReference>
<sequence length="1280" mass="138725">MKTSLQLLLVCMLSIGQLLNAQCEIAENFDTYANGTVPTNWTMINNTDGTSLVYGQVTSNPSAPSPGKYFRMYSGNATTGDLIFISPLNATTSDGNHRVKFYLQGFGGSSLILGTINANDGSGTLTPITTLVPSSNWTYYEIAIPAGTDQYMAFQHDLATTNSQVNLDSICVEVIPTCLEVSNIVMSNPTETTVDLSWNESNSNEDAWEYVVQEVGTGVPTTNGTAYTSTSTTPSLTVDNLEMDTEYEAYVRANCGGGDYGAWIMAAATLRTDCGIITANYCEDFVGIPDNTVPFCWSVEDDPGSGGHAYVDYEFSYSKNMFELHVVSSTVGNIMAISPDVTFATDGTHRLKFTAGASDASPDLLEVGTIDGSGSFVQITTLTLNSDRNTQYIVDLPNNGHANYAFKHGGTINKYVWINEVCIEDIPSCLEVSDVEANNVQYNSAEISWTGSGSSEIAWEYLILEASAPSPGPSDSGTEVSTNAATVPLSQNTDYIAYVRAKCSTTDFGAWIASEVFTSACSSFTAEYYDSFEGPNVSSEEIKPCWSVYDTTIGDFKTYGNSFGINPFEGNLQLRIYFPSSADPEGLVLISPEFADLNVDKQIRFRMNKRTGNEADMNILIGTVASPTDMASFQVIDNTSLNQSTVVADTWTEFTIDFSTYDTNLNHKYIAIKPQHSGTGATQYVFMDDFNYEFNPVQGFNDEPYTSNVLTASTDYTCNNAIIGDFAGATQSADFPCTGPTYSNFNDLWYRFIPTESGEYAFATENVTGEDVSMFVFEGYTGNFTALSGGCSTRYTIQNLNAGQTYFVSVASDVETAQFSLCVYKMPEVPANDEPIGAFSITESNNNSCNNAVSGYTASSTHSADSECGATTNDVWYTFVPNSTANYTFRRDIINGGGVTSLSVYEGTPGNLTQVTENCTSYLQTVDLVAGETYYVAVSSSATSIPVFFELCVYPSPPAPSNDECSAAIPLTAGLDFNSSFVIGDNTSATRNPNDPIPSCDNLEFDIKGKDVWYSVEIPQSGRLVLETKTNNDPYLWDPGMQAYLGPCDDLNSLVCSSDEGEGFFNYIELTDMQPGTEILVRVWGRVGTFGTYKIAAYDDSPVCSFPTDVEVTDITPETALLSWTAPSPAPVGGYEYIVLPGGSVYPGASSGIQTNDTEVLLEGLNPETTYDVYVKSLCGTNGSAWEGPITFTTTMILGNSDFDTQKIVFYPNPVTDILQVSFPETIKTITVYNLTGQILQQTKIEATDGQINMSQLSTGMYLLEAETENGRIPFKVFVK</sequence>
<keyword evidence="1 3" id="KW-0732">Signal</keyword>
<dbReference type="Proteomes" id="UP000515514">
    <property type="component" value="Chromosome"/>
</dbReference>
<evidence type="ECO:0000256" key="2">
    <source>
        <dbReference type="ARBA" id="ARBA00022737"/>
    </source>
</evidence>
<dbReference type="CDD" id="cd00063">
    <property type="entry name" value="FN3"/>
    <property type="match status" value="1"/>
</dbReference>
<protein>
    <submittedName>
        <fullName evidence="5">CHU large protein uncharacterized</fullName>
    </submittedName>
</protein>
<reference evidence="5 6" key="1">
    <citation type="submission" date="2020-04" db="EMBL/GenBank/DDBJ databases">
        <title>Genome sequence of Altibacter aquimarinus strain ALE3EI.</title>
        <authorList>
            <person name="Oh H.-M."/>
            <person name="Jang D."/>
        </authorList>
    </citation>
    <scope>NUCLEOTIDE SEQUENCE [LARGE SCALE GENOMIC DNA]</scope>
    <source>
        <strain evidence="5 6">ALE3EI</strain>
    </source>
</reference>
<dbReference type="InterPro" id="IPR050991">
    <property type="entry name" value="ECM_Regulatory_Proteins"/>
</dbReference>
<dbReference type="Gene3D" id="2.60.40.10">
    <property type="entry name" value="Immunoglobulins"/>
    <property type="match status" value="2"/>
</dbReference>
<dbReference type="InterPro" id="IPR056600">
    <property type="entry name" value="GBD_T9SS_assoc"/>
</dbReference>
<dbReference type="NCBIfam" id="TIGR04183">
    <property type="entry name" value="Por_Secre_tail"/>
    <property type="match status" value="1"/>
</dbReference>
<keyword evidence="2" id="KW-0677">Repeat</keyword>
<feature type="signal peptide" evidence="3">
    <location>
        <begin position="1"/>
        <end position="21"/>
    </location>
</feature>
<feature type="domain" description="Fibronectin type-III" evidence="4">
    <location>
        <begin position="180"/>
        <end position="275"/>
    </location>
</feature>
<dbReference type="InterPro" id="IPR003961">
    <property type="entry name" value="FN3_dom"/>
</dbReference>
<dbReference type="RefSeq" id="WP_186988069.1">
    <property type="nucleotide sequence ID" value="NZ_CP052909.1"/>
</dbReference>
<dbReference type="PROSITE" id="PS50853">
    <property type="entry name" value="FN3"/>
    <property type="match status" value="2"/>
</dbReference>
<evidence type="ECO:0000259" key="4">
    <source>
        <dbReference type="PROSITE" id="PS50853"/>
    </source>
</evidence>
<dbReference type="KEGG" id="alti:ALE3EI_1877"/>
<proteinExistence type="predicted"/>
<organism evidence="5 6">
    <name type="scientific">Constantimarinum furrinae</name>
    <dbReference type="NCBI Taxonomy" id="2562285"/>
    <lineage>
        <taxon>Bacteria</taxon>
        <taxon>Pseudomonadati</taxon>
        <taxon>Bacteroidota</taxon>
        <taxon>Flavobacteriia</taxon>
        <taxon>Flavobacteriales</taxon>
        <taxon>Flavobacteriaceae</taxon>
        <taxon>Altibacter/Constantimarinum group</taxon>
        <taxon>Constantimarinum</taxon>
    </lineage>
</organism>
<keyword evidence="6" id="KW-1185">Reference proteome</keyword>
<dbReference type="Pfam" id="PF23759">
    <property type="entry name" value="GBD_T9SS_assoc"/>
    <property type="match status" value="2"/>
</dbReference>
<evidence type="ECO:0000313" key="5">
    <source>
        <dbReference type="EMBL" id="QNJ98424.1"/>
    </source>
</evidence>
<feature type="chain" id="PRO_5028847690" evidence="3">
    <location>
        <begin position="22"/>
        <end position="1280"/>
    </location>
</feature>
<dbReference type="Pfam" id="PF18962">
    <property type="entry name" value="Por_Secre_tail"/>
    <property type="match status" value="1"/>
</dbReference>
<dbReference type="PANTHER" id="PTHR46708">
    <property type="entry name" value="TENASCIN"/>
    <property type="match status" value="1"/>
</dbReference>
<evidence type="ECO:0000256" key="1">
    <source>
        <dbReference type="ARBA" id="ARBA00022729"/>
    </source>
</evidence>
<name>A0A7G8PVQ8_9FLAO</name>
<dbReference type="AlphaFoldDB" id="A0A7G8PVQ8"/>
<evidence type="ECO:0000256" key="3">
    <source>
        <dbReference type="SAM" id="SignalP"/>
    </source>
</evidence>
<dbReference type="SMART" id="SM00060">
    <property type="entry name" value="FN3"/>
    <property type="match status" value="3"/>
</dbReference>
<feature type="domain" description="Fibronectin type-III" evidence="4">
    <location>
        <begin position="1106"/>
        <end position="1197"/>
    </location>
</feature>
<dbReference type="Pfam" id="PF00041">
    <property type="entry name" value="fn3"/>
    <property type="match status" value="2"/>
</dbReference>
<gene>
    <name evidence="5" type="ORF">ALE3EI_1877</name>
</gene>
<dbReference type="InterPro" id="IPR026444">
    <property type="entry name" value="Secre_tail"/>
</dbReference>